<gene>
    <name evidence="2" type="ORF">GA0061098_104623</name>
</gene>
<dbReference type="AlphaFoldDB" id="A0A1C3XU99"/>
<evidence type="ECO:0000313" key="2">
    <source>
        <dbReference type="EMBL" id="SCB55606.1"/>
    </source>
</evidence>
<reference evidence="3" key="1">
    <citation type="submission" date="2016-08" db="EMBL/GenBank/DDBJ databases">
        <authorList>
            <person name="Varghese N."/>
            <person name="Submissions Spin"/>
        </authorList>
    </citation>
    <scope>NUCLEOTIDE SEQUENCE [LARGE SCALE GENOMIC DNA]</scope>
    <source>
        <strain evidence="3">ERR11</strain>
    </source>
</reference>
<dbReference type="Pfam" id="PF20109">
    <property type="entry name" value="Trans_reg_dom"/>
    <property type="match status" value="1"/>
</dbReference>
<dbReference type="EMBL" id="FMAI01000046">
    <property type="protein sequence ID" value="SCB55606.1"/>
    <property type="molecule type" value="Genomic_DNA"/>
</dbReference>
<dbReference type="Proteomes" id="UP000199184">
    <property type="component" value="Unassembled WGS sequence"/>
</dbReference>
<name>A0A1C3XU99_9BRAD</name>
<dbReference type="RefSeq" id="WP_091967245.1">
    <property type="nucleotide sequence ID" value="NZ_FMAI01000046.1"/>
</dbReference>
<protein>
    <recommendedName>
        <fullName evidence="1">Transcriptional regulator-like domain-containing protein</fullName>
    </recommendedName>
</protein>
<evidence type="ECO:0000259" key="1">
    <source>
        <dbReference type="Pfam" id="PF20109"/>
    </source>
</evidence>
<organism evidence="2 3">
    <name type="scientific">Bradyrhizobium shewense</name>
    <dbReference type="NCBI Taxonomy" id="1761772"/>
    <lineage>
        <taxon>Bacteria</taxon>
        <taxon>Pseudomonadati</taxon>
        <taxon>Pseudomonadota</taxon>
        <taxon>Alphaproteobacteria</taxon>
        <taxon>Hyphomicrobiales</taxon>
        <taxon>Nitrobacteraceae</taxon>
        <taxon>Bradyrhizobium</taxon>
    </lineage>
</organism>
<sequence length="64" mass="7426">MPGADWKSAEAYPDAKKAEAADIAWEWLRRNCGYQRDYKALAASERSSAMADHFRQQWELSFRS</sequence>
<proteinExistence type="predicted"/>
<evidence type="ECO:0000313" key="3">
    <source>
        <dbReference type="Proteomes" id="UP000199184"/>
    </source>
</evidence>
<keyword evidence="3" id="KW-1185">Reference proteome</keyword>
<accession>A0A1C3XU99</accession>
<feature type="domain" description="Transcriptional regulator-like" evidence="1">
    <location>
        <begin position="5"/>
        <end position="63"/>
    </location>
</feature>
<dbReference type="InterPro" id="IPR045465">
    <property type="entry name" value="Trans_reg_dom"/>
</dbReference>